<proteinExistence type="predicted"/>
<evidence type="ECO:0000313" key="2">
    <source>
        <dbReference type="EMBL" id="GGF31952.1"/>
    </source>
</evidence>
<dbReference type="InterPro" id="IPR009078">
    <property type="entry name" value="Ferritin-like_SF"/>
</dbReference>
<dbReference type="InterPro" id="IPR007402">
    <property type="entry name" value="DUF455"/>
</dbReference>
<comment type="caution">
    <text evidence="2">The sequence shown here is derived from an EMBL/GenBank/DDBJ whole genome shotgun (WGS) entry which is preliminary data.</text>
</comment>
<dbReference type="EMBL" id="BMJQ01000011">
    <property type="protein sequence ID" value="GGF31952.1"/>
    <property type="molecule type" value="Genomic_DNA"/>
</dbReference>
<dbReference type="CDD" id="cd00657">
    <property type="entry name" value="Ferritin_like"/>
    <property type="match status" value="1"/>
</dbReference>
<dbReference type="PANTHER" id="PTHR42782:SF4">
    <property type="entry name" value="DUF455 DOMAIN-CONTAINING PROTEIN"/>
    <property type="match status" value="1"/>
</dbReference>
<dbReference type="SUPFAM" id="SSF47240">
    <property type="entry name" value="Ferritin-like"/>
    <property type="match status" value="1"/>
</dbReference>
<organism evidence="2 3">
    <name type="scientific">Aliidongia dinghuensis</name>
    <dbReference type="NCBI Taxonomy" id="1867774"/>
    <lineage>
        <taxon>Bacteria</taxon>
        <taxon>Pseudomonadati</taxon>
        <taxon>Pseudomonadota</taxon>
        <taxon>Alphaproteobacteria</taxon>
        <taxon>Rhodospirillales</taxon>
        <taxon>Dongiaceae</taxon>
        <taxon>Aliidongia</taxon>
    </lineage>
</organism>
<dbReference type="PANTHER" id="PTHR42782">
    <property type="entry name" value="SI:CH73-314G15.3"/>
    <property type="match status" value="1"/>
</dbReference>
<protein>
    <submittedName>
        <fullName evidence="2">Rhamnosyltransferase</fullName>
    </submittedName>
</protein>
<dbReference type="PIRSF" id="PIRSF012318">
    <property type="entry name" value="UCP012318"/>
    <property type="match status" value="1"/>
</dbReference>
<dbReference type="AlphaFoldDB" id="A0A8J2YWD9"/>
<dbReference type="Proteomes" id="UP000646365">
    <property type="component" value="Unassembled WGS sequence"/>
</dbReference>
<keyword evidence="3" id="KW-1185">Reference proteome</keyword>
<gene>
    <name evidence="2" type="ORF">GCM10011611_42580</name>
</gene>
<reference evidence="2" key="1">
    <citation type="journal article" date="2014" name="Int. J. Syst. Evol. Microbiol.">
        <title>Complete genome sequence of Corynebacterium casei LMG S-19264T (=DSM 44701T), isolated from a smear-ripened cheese.</title>
        <authorList>
            <consortium name="US DOE Joint Genome Institute (JGI-PGF)"/>
            <person name="Walter F."/>
            <person name="Albersmeier A."/>
            <person name="Kalinowski J."/>
            <person name="Ruckert C."/>
        </authorList>
    </citation>
    <scope>NUCLEOTIDE SEQUENCE</scope>
    <source>
        <strain evidence="2">CGMCC 1.15725</strain>
    </source>
</reference>
<feature type="region of interest" description="Disordered" evidence="1">
    <location>
        <begin position="47"/>
        <end position="72"/>
    </location>
</feature>
<dbReference type="InterPro" id="IPR011197">
    <property type="entry name" value="UCP012318"/>
</dbReference>
<evidence type="ECO:0000256" key="1">
    <source>
        <dbReference type="SAM" id="MobiDB-lite"/>
    </source>
</evidence>
<name>A0A8J2YWD9_9PROT</name>
<evidence type="ECO:0000313" key="3">
    <source>
        <dbReference type="Proteomes" id="UP000646365"/>
    </source>
</evidence>
<dbReference type="Pfam" id="PF04305">
    <property type="entry name" value="DUF455"/>
    <property type="match status" value="1"/>
</dbReference>
<reference evidence="2" key="2">
    <citation type="submission" date="2020-09" db="EMBL/GenBank/DDBJ databases">
        <authorList>
            <person name="Sun Q."/>
            <person name="Zhou Y."/>
        </authorList>
    </citation>
    <scope>NUCLEOTIDE SEQUENCE</scope>
    <source>
        <strain evidence="2">CGMCC 1.15725</strain>
    </source>
</reference>
<sequence length="280" mass="30073">MAASLPTSLTEGAVEILKTAEPAGKIRLTHDLAAAWRAGALPVGSGALPPARPARPATPELRLPRDMPKRRSGGSLQSRVALLHALAHIELNALDLVWDLVARFADPVVPELARPRQFWDDWVKVSDEEATHHGLLADRLAALDAAYGDLPAHDGLWQAAEVTAHDLLARLAIVPLVLEARGLDVTPQMIGGLDKFGDTASAAALRVIYRDEIGHVAIGRRWFDAICAERGLAPEPTWQDLVRRHFKGALKRPFNTDARAAAGLPADFYEPLAAPGGDAS</sequence>
<dbReference type="RefSeq" id="WP_189049514.1">
    <property type="nucleotide sequence ID" value="NZ_BMJQ01000011.1"/>
</dbReference>
<accession>A0A8J2YWD9</accession>